<gene>
    <name evidence="1" type="ORF">SAMN04487834_103621</name>
</gene>
<sequence length="64" mass="7427">MEYGLHDIVVMKKPHPCHKSDQWEIIRMGADIKIKCQGCGAVVMFSRKTFEKKLKKVVVHQSEE</sequence>
<dbReference type="InterPro" id="IPR009296">
    <property type="entry name" value="DUF951"/>
</dbReference>
<reference evidence="2" key="1">
    <citation type="submission" date="2016-10" db="EMBL/GenBank/DDBJ databases">
        <authorList>
            <person name="Varghese N."/>
        </authorList>
    </citation>
    <scope>NUCLEOTIDE SEQUENCE [LARGE SCALE GENOMIC DNA]</scope>
    <source>
        <strain evidence="2">DSM 20406</strain>
    </source>
</reference>
<keyword evidence="2" id="KW-1185">Reference proteome</keyword>
<dbReference type="PIRSF" id="PIRSF037263">
    <property type="entry name" value="DUF951_bac"/>
    <property type="match status" value="1"/>
</dbReference>
<evidence type="ECO:0000313" key="2">
    <source>
        <dbReference type="Proteomes" id="UP000183028"/>
    </source>
</evidence>
<evidence type="ECO:0008006" key="3">
    <source>
        <dbReference type="Google" id="ProtNLM"/>
    </source>
</evidence>
<organism evidence="1 2">
    <name type="scientific">Sharpea azabuensis</name>
    <dbReference type="NCBI Taxonomy" id="322505"/>
    <lineage>
        <taxon>Bacteria</taxon>
        <taxon>Bacillati</taxon>
        <taxon>Bacillota</taxon>
        <taxon>Erysipelotrichia</taxon>
        <taxon>Erysipelotrichales</taxon>
        <taxon>Coprobacillaceae</taxon>
        <taxon>Sharpea</taxon>
    </lineage>
</organism>
<dbReference type="STRING" id="322505.SAMN04487836_12325"/>
<evidence type="ECO:0000313" key="1">
    <source>
        <dbReference type="EMBL" id="SEI93834.1"/>
    </source>
</evidence>
<dbReference type="RefSeq" id="WP_074732308.1">
    <property type="nucleotide sequence ID" value="NZ_CACVPP010000031.1"/>
</dbReference>
<dbReference type="AlphaFoldDB" id="A0A1H6UT41"/>
<dbReference type="Proteomes" id="UP000183028">
    <property type="component" value="Unassembled WGS sequence"/>
</dbReference>
<dbReference type="eggNOG" id="COG4481">
    <property type="taxonomic scope" value="Bacteria"/>
</dbReference>
<dbReference type="PANTHER" id="PTHR38455">
    <property type="entry name" value="HYPOTHETICAL CYTOSOLIC PROTEIN"/>
    <property type="match status" value="1"/>
</dbReference>
<name>A0A1H6UT41_9FIRM</name>
<dbReference type="EMBL" id="FNYK01000036">
    <property type="protein sequence ID" value="SEI93834.1"/>
    <property type="molecule type" value="Genomic_DNA"/>
</dbReference>
<dbReference type="Pfam" id="PF06107">
    <property type="entry name" value="DUF951"/>
    <property type="match status" value="1"/>
</dbReference>
<protein>
    <recommendedName>
        <fullName evidence="3">DUF951 domain-containing protein</fullName>
    </recommendedName>
</protein>
<proteinExistence type="predicted"/>
<accession>A0A1H6UT41</accession>
<dbReference type="OrthoDB" id="9802710at2"/>
<dbReference type="PANTHER" id="PTHR38455:SF1">
    <property type="entry name" value="DUF951 DOMAIN-CONTAINING PROTEIN"/>
    <property type="match status" value="1"/>
</dbReference>